<accession>A0A4Q6Y0B9</accession>
<dbReference type="PANTHER" id="PTHR16943:SF8">
    <property type="entry name" value="2-METHYLCITRATE DEHYDRATASE"/>
    <property type="match status" value="1"/>
</dbReference>
<keyword evidence="5" id="KW-1185">Reference proteome</keyword>
<name>A0A4Q6Y0B9_9SPHN</name>
<feature type="domain" description="MmgE/PrpD C-terminal" evidence="3">
    <location>
        <begin position="240"/>
        <end position="379"/>
    </location>
</feature>
<gene>
    <name evidence="4" type="ORF">EWE75_03265</name>
</gene>
<proteinExistence type="inferred from homology"/>
<evidence type="ECO:0000259" key="2">
    <source>
        <dbReference type="Pfam" id="PF03972"/>
    </source>
</evidence>
<dbReference type="Pfam" id="PF19305">
    <property type="entry name" value="MmgE_PrpD_C"/>
    <property type="match status" value="1"/>
</dbReference>
<dbReference type="SUPFAM" id="SSF103378">
    <property type="entry name" value="2-methylcitrate dehydratase PrpD"/>
    <property type="match status" value="1"/>
</dbReference>
<evidence type="ECO:0000259" key="3">
    <source>
        <dbReference type="Pfam" id="PF19305"/>
    </source>
</evidence>
<dbReference type="InterPro" id="IPR042188">
    <property type="entry name" value="MmgE/PrpD_sf_2"/>
</dbReference>
<organism evidence="4 5">
    <name type="scientific">Sphingomonas populi</name>
    <dbReference type="NCBI Taxonomy" id="2484750"/>
    <lineage>
        <taxon>Bacteria</taxon>
        <taxon>Pseudomonadati</taxon>
        <taxon>Pseudomonadota</taxon>
        <taxon>Alphaproteobacteria</taxon>
        <taxon>Sphingomonadales</taxon>
        <taxon>Sphingomonadaceae</taxon>
        <taxon>Sphingomonas</taxon>
    </lineage>
</organism>
<dbReference type="InterPro" id="IPR042183">
    <property type="entry name" value="MmgE/PrpD_sf_1"/>
</dbReference>
<dbReference type="InterPro" id="IPR005656">
    <property type="entry name" value="MmgE_PrpD"/>
</dbReference>
<feature type="domain" description="MmgE/PrpD N-terminal" evidence="2">
    <location>
        <begin position="67"/>
        <end position="219"/>
    </location>
</feature>
<dbReference type="InterPro" id="IPR036148">
    <property type="entry name" value="MmgE/PrpD_sf"/>
</dbReference>
<dbReference type="Proteomes" id="UP000292085">
    <property type="component" value="Unassembled WGS sequence"/>
</dbReference>
<dbReference type="EMBL" id="SGIS01000003">
    <property type="protein sequence ID" value="RZF66025.1"/>
    <property type="molecule type" value="Genomic_DNA"/>
</dbReference>
<dbReference type="AlphaFoldDB" id="A0A4Q6Y0B9"/>
<dbReference type="OrthoDB" id="5415580at2"/>
<sequence length="412" mass="43522">MVEPAASLTEQLAAHLRRSVPLAMRQRARLHLLDWLGCVAGARRSDTAALQRRGGGSAIERATWLGNLLEMDDIHRTGIVHPGPVIWPAALRAGASMDACLDAGVRGYEAMVAVAATLDAHHYAFWHPTATAGSFGAAAAAASLLDLDAGATADALGLAGSVTGGLWQMRHAPGDGKQWHLAHARATGISAAHHTRHGARGPRQILEGPQGLYAAACRAPRPMVLGEGWRIEEVSFKPWGACRHAHPAIDAALSLKREGKLTGEITVAAYRDALTFCDRPDPQSVVQAKFSLQHAIAIVMARGVPQLADFEPEAIAALAPERALVRVFEEPALTAAYPKHFGARVTSAAGSVLRTDTFGDPERPMAEADIVAKARTLMAWGGIDAAGTEAGVAAALEADDTTPLLDWLEAWL</sequence>
<dbReference type="Pfam" id="PF03972">
    <property type="entry name" value="MmgE_PrpD_N"/>
    <property type="match status" value="1"/>
</dbReference>
<dbReference type="InterPro" id="IPR045337">
    <property type="entry name" value="MmgE_PrpD_C"/>
</dbReference>
<dbReference type="Gene3D" id="3.30.1330.120">
    <property type="entry name" value="2-methylcitrate dehydratase PrpD"/>
    <property type="match status" value="1"/>
</dbReference>
<evidence type="ECO:0000313" key="4">
    <source>
        <dbReference type="EMBL" id="RZF66025.1"/>
    </source>
</evidence>
<comment type="caution">
    <text evidence="4">The sequence shown here is derived from an EMBL/GenBank/DDBJ whole genome shotgun (WGS) entry which is preliminary data.</text>
</comment>
<dbReference type="PANTHER" id="PTHR16943">
    <property type="entry name" value="2-METHYLCITRATE DEHYDRATASE-RELATED"/>
    <property type="match status" value="1"/>
</dbReference>
<reference evidence="4 5" key="1">
    <citation type="submission" date="2019-02" db="EMBL/GenBank/DDBJ databases">
        <authorList>
            <person name="Li Y."/>
        </authorList>
    </citation>
    <scope>NUCLEOTIDE SEQUENCE [LARGE SCALE GENOMIC DNA]</scope>
    <source>
        <strain evidence="4 5">3-7</strain>
    </source>
</reference>
<dbReference type="Gene3D" id="1.10.4100.10">
    <property type="entry name" value="2-methylcitrate dehydratase PrpD"/>
    <property type="match status" value="1"/>
</dbReference>
<evidence type="ECO:0000256" key="1">
    <source>
        <dbReference type="ARBA" id="ARBA00006174"/>
    </source>
</evidence>
<dbReference type="InterPro" id="IPR045336">
    <property type="entry name" value="MmgE_PrpD_N"/>
</dbReference>
<evidence type="ECO:0000313" key="5">
    <source>
        <dbReference type="Proteomes" id="UP000292085"/>
    </source>
</evidence>
<dbReference type="RefSeq" id="WP_130155263.1">
    <property type="nucleotide sequence ID" value="NZ_SGIS01000003.1"/>
</dbReference>
<protein>
    <submittedName>
        <fullName evidence="4">MmgE/PrpD family protein</fullName>
    </submittedName>
</protein>
<comment type="similarity">
    <text evidence="1">Belongs to the PrpD family.</text>
</comment>
<dbReference type="GO" id="GO:0016829">
    <property type="term" value="F:lyase activity"/>
    <property type="evidence" value="ECO:0007669"/>
    <property type="project" value="InterPro"/>
</dbReference>